<evidence type="ECO:0000313" key="3">
    <source>
        <dbReference type="Proteomes" id="UP001595075"/>
    </source>
</evidence>
<feature type="signal peptide" evidence="1">
    <location>
        <begin position="1"/>
        <end position="22"/>
    </location>
</feature>
<proteinExistence type="predicted"/>
<reference evidence="2 3" key="1">
    <citation type="journal article" date="2024" name="Commun. Biol.">
        <title>Comparative genomic analysis of thermophilic fungi reveals convergent evolutionary adaptations and gene losses.</title>
        <authorList>
            <person name="Steindorff A.S."/>
            <person name="Aguilar-Pontes M.V."/>
            <person name="Robinson A.J."/>
            <person name="Andreopoulos B."/>
            <person name="LaButti K."/>
            <person name="Kuo A."/>
            <person name="Mondo S."/>
            <person name="Riley R."/>
            <person name="Otillar R."/>
            <person name="Haridas S."/>
            <person name="Lipzen A."/>
            <person name="Grimwood J."/>
            <person name="Schmutz J."/>
            <person name="Clum A."/>
            <person name="Reid I.D."/>
            <person name="Moisan M.C."/>
            <person name="Butler G."/>
            <person name="Nguyen T.T.M."/>
            <person name="Dewar K."/>
            <person name="Conant G."/>
            <person name="Drula E."/>
            <person name="Henrissat B."/>
            <person name="Hansel C."/>
            <person name="Singer S."/>
            <person name="Hutchinson M.I."/>
            <person name="de Vries R.P."/>
            <person name="Natvig D.O."/>
            <person name="Powell A.J."/>
            <person name="Tsang A."/>
            <person name="Grigoriev I.V."/>
        </authorList>
    </citation>
    <scope>NUCLEOTIDE SEQUENCE [LARGE SCALE GENOMIC DNA]</scope>
    <source>
        <strain evidence="2 3">CBS 494.80</strain>
    </source>
</reference>
<dbReference type="EMBL" id="JAZHXI010000020">
    <property type="protein sequence ID" value="KAL2060953.1"/>
    <property type="molecule type" value="Genomic_DNA"/>
</dbReference>
<evidence type="ECO:0000313" key="2">
    <source>
        <dbReference type="EMBL" id="KAL2060953.1"/>
    </source>
</evidence>
<sequence>MNSFLFLRFIVLFSLYIGQSSALAKTDCTCYGCDPTGSGYAPNHNISPDLLKDPNFRVLWNTTFERQERWYAQPLVYTPNTGKSLVITGSTLNYVRTQDAATGEIIKERQLELPVLMSDIQCPNIPYHYGIVGTPVIDPTTDTVYLFVNGYRNNNQSGGFSNIIYSFYALNILDLTTRPGYPILLDGHHADNSPENYFLGGTVLQRPGLVLLNQTVFGGFGTHCNAYNYTGWVVGAPTWQPNTQIAHANLTHMFTTAAPPFAPPVVADPNSRRGGKGGIWQGGFAITTDGTHLYLATGNGPSFPGFEQNNITAGPGNGKAGLSTANNAVVKLGAANGNLYIADYFQPADYFARRSRPDQDMGSGGVMLLDQKVFKGPKGNQVALQAGKLGTMYVMNTGNLGGFANGNNLTNDVLQEVQLPYEGGDISGGLASYPGEGGYIYANKNGGKMLAYKYREGGTFELAGVSPLNNTATASTPSVTSLNGQSGTAVVWSQYEHDLIPYELDPYPHDDDLLKAWHAVPSADGQLVPIKLPVVGGQTRFIHLGFGDGRIYLAGLNNNIMCLGVS</sequence>
<evidence type="ECO:0000256" key="1">
    <source>
        <dbReference type="SAM" id="SignalP"/>
    </source>
</evidence>
<organism evidence="2 3">
    <name type="scientific">Oculimacula yallundae</name>
    <dbReference type="NCBI Taxonomy" id="86028"/>
    <lineage>
        <taxon>Eukaryota</taxon>
        <taxon>Fungi</taxon>
        <taxon>Dikarya</taxon>
        <taxon>Ascomycota</taxon>
        <taxon>Pezizomycotina</taxon>
        <taxon>Leotiomycetes</taxon>
        <taxon>Helotiales</taxon>
        <taxon>Ploettnerulaceae</taxon>
        <taxon>Oculimacula</taxon>
    </lineage>
</organism>
<accession>A0ABR4BW55</accession>
<dbReference type="Proteomes" id="UP001595075">
    <property type="component" value="Unassembled WGS sequence"/>
</dbReference>
<feature type="chain" id="PRO_5047049864" evidence="1">
    <location>
        <begin position="23"/>
        <end position="566"/>
    </location>
</feature>
<keyword evidence="1" id="KW-0732">Signal</keyword>
<name>A0ABR4BW55_9HELO</name>
<dbReference type="SUPFAM" id="SSF50998">
    <property type="entry name" value="Quinoprotein alcohol dehydrogenase-like"/>
    <property type="match status" value="1"/>
</dbReference>
<comment type="caution">
    <text evidence="2">The sequence shown here is derived from an EMBL/GenBank/DDBJ whole genome shotgun (WGS) entry which is preliminary data.</text>
</comment>
<keyword evidence="3" id="KW-1185">Reference proteome</keyword>
<dbReference type="InterPro" id="IPR011047">
    <property type="entry name" value="Quinoprotein_ADH-like_sf"/>
</dbReference>
<protein>
    <submittedName>
        <fullName evidence="2">Uncharacterized protein</fullName>
    </submittedName>
</protein>
<gene>
    <name evidence="2" type="ORF">VTL71DRAFT_9005</name>
</gene>